<dbReference type="GO" id="GO:0005125">
    <property type="term" value="F:cytokine activity"/>
    <property type="evidence" value="ECO:0007669"/>
    <property type="project" value="TreeGrafter"/>
</dbReference>
<dbReference type="PRINTS" id="PR01349">
    <property type="entry name" value="WNTPROTEIN"/>
</dbReference>
<reference evidence="10" key="1">
    <citation type="submission" date="2021-04" db="EMBL/GenBank/DDBJ databases">
        <authorList>
            <consortium name="Molecular Ecology Group"/>
        </authorList>
    </citation>
    <scope>NUCLEOTIDE SEQUENCE</scope>
</reference>
<dbReference type="GO" id="GO:0045165">
    <property type="term" value="P:cell fate commitment"/>
    <property type="evidence" value="ECO:0007669"/>
    <property type="project" value="TreeGrafter"/>
</dbReference>
<protein>
    <recommendedName>
        <fullName evidence="9">Protein Wnt</fullName>
    </recommendedName>
</protein>
<dbReference type="Gene3D" id="3.30.2460.20">
    <property type="match status" value="1"/>
</dbReference>
<dbReference type="InterPro" id="IPR018161">
    <property type="entry name" value="Wnt_CS"/>
</dbReference>
<keyword evidence="11" id="KW-1185">Reference proteome</keyword>
<evidence type="ECO:0000313" key="10">
    <source>
        <dbReference type="EMBL" id="CAG5132837.1"/>
    </source>
</evidence>
<dbReference type="InterPro" id="IPR043158">
    <property type="entry name" value="Wnt_C"/>
</dbReference>
<evidence type="ECO:0000256" key="7">
    <source>
        <dbReference type="ARBA" id="ARBA00023157"/>
    </source>
</evidence>
<proteinExistence type="inferred from homology"/>
<evidence type="ECO:0000256" key="3">
    <source>
        <dbReference type="ARBA" id="ARBA00022473"/>
    </source>
</evidence>
<dbReference type="GO" id="GO:0005615">
    <property type="term" value="C:extracellular space"/>
    <property type="evidence" value="ECO:0007669"/>
    <property type="project" value="TreeGrafter"/>
</dbReference>
<evidence type="ECO:0000256" key="5">
    <source>
        <dbReference type="ARBA" id="ARBA00022530"/>
    </source>
</evidence>
<keyword evidence="7" id="KW-1015">Disulfide bond</keyword>
<comment type="similarity">
    <text evidence="2 9">Belongs to the Wnt family.</text>
</comment>
<gene>
    <name evidence="10" type="ORF">CUNI_LOCUS18395</name>
</gene>
<dbReference type="OrthoDB" id="5945655at2759"/>
<dbReference type="Pfam" id="PF00110">
    <property type="entry name" value="wnt"/>
    <property type="match status" value="1"/>
</dbReference>
<keyword evidence="3 9" id="KW-0217">Developmental protein</keyword>
<dbReference type="PANTHER" id="PTHR12027:SF97">
    <property type="entry name" value="PROTEIN WNT-4"/>
    <property type="match status" value="1"/>
</dbReference>
<evidence type="ECO:0000256" key="9">
    <source>
        <dbReference type="RuleBase" id="RU003500"/>
    </source>
</evidence>
<dbReference type="InterPro" id="IPR005817">
    <property type="entry name" value="Wnt"/>
</dbReference>
<name>A0A8S3ZTJ0_9EUPU</name>
<keyword evidence="5" id="KW-0272">Extracellular matrix</keyword>
<evidence type="ECO:0000256" key="1">
    <source>
        <dbReference type="ARBA" id="ARBA00004498"/>
    </source>
</evidence>
<dbReference type="GO" id="GO:0060070">
    <property type="term" value="P:canonical Wnt signaling pathway"/>
    <property type="evidence" value="ECO:0007669"/>
    <property type="project" value="TreeGrafter"/>
</dbReference>
<comment type="subcellular location">
    <subcellularLocation>
        <location evidence="1 9">Secreted</location>
        <location evidence="1 9">Extracellular space</location>
        <location evidence="1 9">Extracellular matrix</location>
    </subcellularLocation>
</comment>
<evidence type="ECO:0000313" key="11">
    <source>
        <dbReference type="Proteomes" id="UP000678393"/>
    </source>
</evidence>
<evidence type="ECO:0000256" key="2">
    <source>
        <dbReference type="ARBA" id="ARBA00005683"/>
    </source>
</evidence>
<keyword evidence="8" id="KW-0449">Lipoprotein</keyword>
<dbReference type="PANTHER" id="PTHR12027">
    <property type="entry name" value="WNT RELATED"/>
    <property type="match status" value="1"/>
</dbReference>
<comment type="caution">
    <text evidence="10">The sequence shown here is derived from an EMBL/GenBank/DDBJ whole genome shotgun (WGS) entry which is preliminary data.</text>
</comment>
<dbReference type="PROSITE" id="PS00246">
    <property type="entry name" value="WNT1"/>
    <property type="match status" value="1"/>
</dbReference>
<comment type="function">
    <text evidence="9">Ligand for members of the frizzled family of seven transmembrane receptors.</text>
</comment>
<dbReference type="AlphaFoldDB" id="A0A8S3ZTJ0"/>
<evidence type="ECO:0000256" key="6">
    <source>
        <dbReference type="ARBA" id="ARBA00022687"/>
    </source>
</evidence>
<organism evidence="10 11">
    <name type="scientific">Candidula unifasciata</name>
    <dbReference type="NCBI Taxonomy" id="100452"/>
    <lineage>
        <taxon>Eukaryota</taxon>
        <taxon>Metazoa</taxon>
        <taxon>Spiralia</taxon>
        <taxon>Lophotrochozoa</taxon>
        <taxon>Mollusca</taxon>
        <taxon>Gastropoda</taxon>
        <taxon>Heterobranchia</taxon>
        <taxon>Euthyneura</taxon>
        <taxon>Panpulmonata</taxon>
        <taxon>Eupulmonata</taxon>
        <taxon>Stylommatophora</taxon>
        <taxon>Helicina</taxon>
        <taxon>Helicoidea</taxon>
        <taxon>Geomitridae</taxon>
        <taxon>Candidula</taxon>
    </lineage>
</organism>
<dbReference type="EMBL" id="CAJHNH020005680">
    <property type="protein sequence ID" value="CAG5132837.1"/>
    <property type="molecule type" value="Genomic_DNA"/>
</dbReference>
<dbReference type="CDD" id="cd19341">
    <property type="entry name" value="Wnt_Wnt9"/>
    <property type="match status" value="1"/>
</dbReference>
<sequence length="323" mass="36881">LTADEPVLALTSDFEDKWRALHLNRQSSSPDLCDMLALQRRQKRQCRRAKGVSEALVRASRLSALECLLQFQHERWNCSLGEYRKHILMRGFRETSFLFAMSSAGLVHEVARACARGLIPKCTCDESKHLDNAETWRWGGCGDNIRFGSRFTHKFLQLSRRTEKDIKSKVDTHNSRVGIWVVKDLLVTKCKCHGVSGTCTVKTCWLQLSPFKLVSNVLKQKYELSVRVLSDVFSFQGTDLVPANKAELAYTDISPNFCLNSSFSPGTSRRTCTKGENCDNLCCDRGYHIQKQILKRSCRCETIWCCRIQCKVCLVEKEVHLCK</sequence>
<keyword evidence="4" id="KW-0964">Secreted</keyword>
<evidence type="ECO:0000256" key="8">
    <source>
        <dbReference type="ARBA" id="ARBA00023288"/>
    </source>
</evidence>
<dbReference type="GO" id="GO:0030182">
    <property type="term" value="P:neuron differentiation"/>
    <property type="evidence" value="ECO:0007669"/>
    <property type="project" value="TreeGrafter"/>
</dbReference>
<dbReference type="GO" id="GO:0005109">
    <property type="term" value="F:frizzled binding"/>
    <property type="evidence" value="ECO:0007669"/>
    <property type="project" value="TreeGrafter"/>
</dbReference>
<dbReference type="SMART" id="SM00097">
    <property type="entry name" value="WNT1"/>
    <property type="match status" value="1"/>
</dbReference>
<dbReference type="Proteomes" id="UP000678393">
    <property type="component" value="Unassembled WGS sequence"/>
</dbReference>
<accession>A0A8S3ZTJ0</accession>
<keyword evidence="6 9" id="KW-0879">Wnt signaling pathway</keyword>
<evidence type="ECO:0000256" key="4">
    <source>
        <dbReference type="ARBA" id="ARBA00022525"/>
    </source>
</evidence>
<feature type="non-terminal residue" evidence="10">
    <location>
        <position position="1"/>
    </location>
</feature>